<dbReference type="EMBL" id="MPUH01000542">
    <property type="protein sequence ID" value="OMJ78034.1"/>
    <property type="molecule type" value="Genomic_DNA"/>
</dbReference>
<organism evidence="2 3">
    <name type="scientific">Stentor coeruleus</name>
    <dbReference type="NCBI Taxonomy" id="5963"/>
    <lineage>
        <taxon>Eukaryota</taxon>
        <taxon>Sar</taxon>
        <taxon>Alveolata</taxon>
        <taxon>Ciliophora</taxon>
        <taxon>Postciliodesmatophora</taxon>
        <taxon>Heterotrichea</taxon>
        <taxon>Heterotrichida</taxon>
        <taxon>Stentoridae</taxon>
        <taxon>Stentor</taxon>
    </lineage>
</organism>
<keyword evidence="3" id="KW-1185">Reference proteome</keyword>
<dbReference type="Proteomes" id="UP000187209">
    <property type="component" value="Unassembled WGS sequence"/>
</dbReference>
<evidence type="ECO:0000313" key="3">
    <source>
        <dbReference type="Proteomes" id="UP000187209"/>
    </source>
</evidence>
<name>A0A1R2BMU6_9CILI</name>
<evidence type="ECO:0000256" key="1">
    <source>
        <dbReference type="SAM" id="Coils"/>
    </source>
</evidence>
<evidence type="ECO:0000313" key="2">
    <source>
        <dbReference type="EMBL" id="OMJ78034.1"/>
    </source>
</evidence>
<comment type="caution">
    <text evidence="2">The sequence shown here is derived from an EMBL/GenBank/DDBJ whole genome shotgun (WGS) entry which is preliminary data.</text>
</comment>
<dbReference type="AlphaFoldDB" id="A0A1R2BMU6"/>
<reference evidence="2 3" key="1">
    <citation type="submission" date="2016-11" db="EMBL/GenBank/DDBJ databases">
        <title>The macronuclear genome of Stentor coeruleus: a giant cell with tiny introns.</title>
        <authorList>
            <person name="Slabodnick M."/>
            <person name="Ruby J.G."/>
            <person name="Reiff S.B."/>
            <person name="Swart E.C."/>
            <person name="Gosai S."/>
            <person name="Prabakaran S."/>
            <person name="Witkowska E."/>
            <person name="Larue G.E."/>
            <person name="Fisher S."/>
            <person name="Freeman R.M."/>
            <person name="Gunawardena J."/>
            <person name="Chu W."/>
            <person name="Stover N.A."/>
            <person name="Gregory B.D."/>
            <person name="Nowacki M."/>
            <person name="Derisi J."/>
            <person name="Roy S.W."/>
            <person name="Marshall W.F."/>
            <person name="Sood P."/>
        </authorList>
    </citation>
    <scope>NUCLEOTIDE SEQUENCE [LARGE SCALE GENOMIC DNA]</scope>
    <source>
        <strain evidence="2">WM001</strain>
    </source>
</reference>
<keyword evidence="1" id="KW-0175">Coiled coil</keyword>
<protein>
    <submittedName>
        <fullName evidence="2">Uncharacterized protein</fullName>
    </submittedName>
</protein>
<feature type="coiled-coil region" evidence="1">
    <location>
        <begin position="19"/>
        <end position="67"/>
    </location>
</feature>
<gene>
    <name evidence="2" type="ORF">SteCoe_22233</name>
</gene>
<accession>A0A1R2BMU6</accession>
<proteinExistence type="predicted"/>
<sequence length="89" mass="10714">MKAKIQDLKEGIGKNKIIFEQFLKENEESEKGLQELKQSNSYLNEKIKEQEAKLKSLREIKFQLVTEKDTIISERFKISWIMLMEKMRY</sequence>